<dbReference type="Proteomes" id="UP001165542">
    <property type="component" value="Unassembled WGS sequence"/>
</dbReference>
<accession>A0ABT2ECD6</accession>
<dbReference type="NCBIfam" id="TIGR02122">
    <property type="entry name" value="TRAP_TAXI"/>
    <property type="match status" value="1"/>
</dbReference>
<evidence type="ECO:0000256" key="1">
    <source>
        <dbReference type="SAM" id="SignalP"/>
    </source>
</evidence>
<keyword evidence="3" id="KW-1185">Reference proteome</keyword>
<protein>
    <submittedName>
        <fullName evidence="2">TAXI family TRAP transporter solute-binding subunit</fullName>
    </submittedName>
</protein>
<dbReference type="Pfam" id="PF16868">
    <property type="entry name" value="NMT1_3"/>
    <property type="match status" value="1"/>
</dbReference>
<keyword evidence="1" id="KW-0732">Signal</keyword>
<dbReference type="InterPro" id="IPR011852">
    <property type="entry name" value="TRAP_TAXI"/>
</dbReference>
<dbReference type="Gene3D" id="3.40.190.10">
    <property type="entry name" value="Periplasmic binding protein-like II"/>
    <property type="match status" value="2"/>
</dbReference>
<comment type="caution">
    <text evidence="2">The sequence shown here is derived from an EMBL/GenBank/DDBJ whole genome shotgun (WGS) entry which is preliminary data.</text>
</comment>
<evidence type="ECO:0000313" key="3">
    <source>
        <dbReference type="Proteomes" id="UP001165542"/>
    </source>
</evidence>
<gene>
    <name evidence="2" type="ORF">LLY24_07885</name>
</gene>
<feature type="chain" id="PRO_5046861144" evidence="1">
    <location>
        <begin position="20"/>
        <end position="321"/>
    </location>
</feature>
<dbReference type="SUPFAM" id="SSF53850">
    <property type="entry name" value="Periplasmic binding protein-like II"/>
    <property type="match status" value="1"/>
</dbReference>
<feature type="signal peptide" evidence="1">
    <location>
        <begin position="1"/>
        <end position="19"/>
    </location>
</feature>
<evidence type="ECO:0000313" key="2">
    <source>
        <dbReference type="EMBL" id="MCS2609235.1"/>
    </source>
</evidence>
<name>A0ABT2ECD6_9GAMM</name>
<dbReference type="PANTHER" id="PTHR42941">
    <property type="entry name" value="SLL1037 PROTEIN"/>
    <property type="match status" value="1"/>
</dbReference>
<sequence>MTKQLLAAAALLIGSNASANETLDFSMGSISGNTYAIGVQVAETVRANGDYNINVKTGGALGNLIMIGRDQAQFGHSSSGLALAAYNGQEPYEQRMENLRGIAKVMESSFQFLTLENVPIDSLAELREKQYPLKIAVGPRGRENELLSRRVLEANGISYDDIRDWGGRVEFISISDANSLIRDGHLEAVTILSGLPYAPVVEINSARQLQMLPLSDETVTTMQEQYGYTATEIKASTYEGIDSPVPSVAGGVVLVTNSNVSAETAYQLTQAVCSDQGRDRLATLSGSISSYLASIEACASGIGIPLHEGAERYFSEAGIVQ</sequence>
<proteinExistence type="predicted"/>
<reference evidence="2" key="1">
    <citation type="submission" date="2021-11" db="EMBL/GenBank/DDBJ databases">
        <title>Halomonas sp., isolated from a coastal aquaculture zone in Dongshan Bay.</title>
        <authorList>
            <person name="Lin W."/>
        </authorList>
    </citation>
    <scope>NUCLEOTIDE SEQUENCE</scope>
    <source>
        <strain evidence="2">Yzlin-01</strain>
    </source>
</reference>
<dbReference type="EMBL" id="JAJISC010000003">
    <property type="protein sequence ID" value="MCS2609235.1"/>
    <property type="molecule type" value="Genomic_DNA"/>
</dbReference>
<organism evidence="2 3">
    <name type="scientific">Halomonas dongshanensis</name>
    <dbReference type="NCBI Taxonomy" id="2890835"/>
    <lineage>
        <taxon>Bacteria</taxon>
        <taxon>Pseudomonadati</taxon>
        <taxon>Pseudomonadota</taxon>
        <taxon>Gammaproteobacteria</taxon>
        <taxon>Oceanospirillales</taxon>
        <taxon>Halomonadaceae</taxon>
        <taxon>Halomonas</taxon>
    </lineage>
</organism>
<dbReference type="PANTHER" id="PTHR42941:SF1">
    <property type="entry name" value="SLL1037 PROTEIN"/>
    <property type="match status" value="1"/>
</dbReference>
<dbReference type="RefSeq" id="WP_259035741.1">
    <property type="nucleotide sequence ID" value="NZ_JAJISC010000003.1"/>
</dbReference>